<protein>
    <submittedName>
        <fullName evidence="10">NADH dehydrogenase</fullName>
    </submittedName>
</protein>
<reference evidence="10 11" key="1">
    <citation type="submission" date="2020-03" db="EMBL/GenBank/DDBJ databases">
        <title>Screen low temperature-resistant strains for efficient degradation of petroleum hydrocarbons under the low temperature.</title>
        <authorList>
            <person name="Wang Y."/>
            <person name="Chen J."/>
        </authorList>
    </citation>
    <scope>NUCLEOTIDE SEQUENCE [LARGE SCALE GENOMIC DNA]</scope>
    <source>
        <strain evidence="10 11">KB1</strain>
    </source>
</reference>
<dbReference type="Pfam" id="PF10589">
    <property type="entry name" value="NADH_4Fe-4S"/>
    <property type="match status" value="1"/>
</dbReference>
<dbReference type="RefSeq" id="WP_030537371.1">
    <property type="nucleotide sequence ID" value="NZ_AP018733.1"/>
</dbReference>
<keyword evidence="5" id="KW-0285">Flavoprotein</keyword>
<dbReference type="InterPro" id="IPR050837">
    <property type="entry name" value="ComplexI_51kDa_subunit"/>
</dbReference>
<evidence type="ECO:0000256" key="9">
    <source>
        <dbReference type="ARBA" id="ARBA00023014"/>
    </source>
</evidence>
<dbReference type="SMART" id="SM00928">
    <property type="entry name" value="NADH_4Fe-4S"/>
    <property type="match status" value="1"/>
</dbReference>
<comment type="cofactor">
    <cofactor evidence="2">
        <name>[4Fe-4S] cluster</name>
        <dbReference type="ChEBI" id="CHEBI:49883"/>
    </cofactor>
</comment>
<dbReference type="InterPro" id="IPR037225">
    <property type="entry name" value="Nuo51_FMN-bd_sf"/>
</dbReference>
<dbReference type="Gene3D" id="3.40.50.11540">
    <property type="entry name" value="NADH-ubiquinone oxidoreductase 51kDa subunit"/>
    <property type="match status" value="1"/>
</dbReference>
<proteinExistence type="inferred from homology"/>
<accession>A0A6G9D3T5</accession>
<comment type="cofactor">
    <cofactor evidence="1">
        <name>FMN</name>
        <dbReference type="ChEBI" id="CHEBI:58210"/>
    </cofactor>
</comment>
<dbReference type="SUPFAM" id="SSF142984">
    <property type="entry name" value="Nqo1 middle domain-like"/>
    <property type="match status" value="1"/>
</dbReference>
<dbReference type="Pfam" id="PF01512">
    <property type="entry name" value="Complex1_51K"/>
    <property type="match status" value="1"/>
</dbReference>
<dbReference type="AlphaFoldDB" id="A0A6G9D3T5"/>
<dbReference type="PANTHER" id="PTHR11780">
    <property type="entry name" value="NADH-UBIQUINONE OXIDOREDUCTASE FLAVOPROTEIN 1 NDUFV1"/>
    <property type="match status" value="1"/>
</dbReference>
<keyword evidence="7" id="KW-0479">Metal-binding</keyword>
<sequence>MTTSSLTHILSGAAFDLDRHAHMFGPVPAGDDSVIAAVSRSGLAGRGGAGFSAGAKMAAITGRRPVMIANGSEGEPLSSKDAVLLSDSPHLVLDGLSIAAAAVRATDAFLVVPASHAERLRNAIAERRHSRWDRTDVHVVASAGRFVSGEKTALIAAVEGKPPIPRSSLTSSSKSGVKGRPTLVHNVETLAHVATIARFGVDWFRASGTASEPGTMLVTLSGAVHNPGVVEVPIGSRLEWVVGDIGRADIDHTRAVLVGGYHGTWINRADLAGRRLSKESLAAIGASPGAGVVHALAVDTCGLRATADIVDYLARESAGQCGPCLNGLPRLASVFGDLAYHRPGEQTLNEIRRYAGLVDGRGACHHPDGTVRLVRSALTAFADDVRLHSTGHCEARALWGNR</sequence>
<dbReference type="Gene3D" id="1.20.1440.230">
    <property type="entry name" value="NADH-ubiquinone oxidoreductase 51kDa subunit, iron-sulphur binding domain"/>
    <property type="match status" value="1"/>
</dbReference>
<evidence type="ECO:0000256" key="2">
    <source>
        <dbReference type="ARBA" id="ARBA00001966"/>
    </source>
</evidence>
<keyword evidence="8" id="KW-0408">Iron</keyword>
<evidence type="ECO:0000256" key="4">
    <source>
        <dbReference type="ARBA" id="ARBA00022485"/>
    </source>
</evidence>
<keyword evidence="9" id="KW-0411">Iron-sulfur</keyword>
<dbReference type="Gene3D" id="3.10.20.600">
    <property type="match status" value="1"/>
</dbReference>
<dbReference type="InterPro" id="IPR011538">
    <property type="entry name" value="Nuo51_FMN-bd"/>
</dbReference>
<dbReference type="GO" id="GO:0003954">
    <property type="term" value="F:NADH dehydrogenase activity"/>
    <property type="evidence" value="ECO:0007669"/>
    <property type="project" value="TreeGrafter"/>
</dbReference>
<dbReference type="GO" id="GO:0045333">
    <property type="term" value="P:cellular respiration"/>
    <property type="evidence" value="ECO:0007669"/>
    <property type="project" value="TreeGrafter"/>
</dbReference>
<dbReference type="GO" id="GO:0051539">
    <property type="term" value="F:4 iron, 4 sulfur cluster binding"/>
    <property type="evidence" value="ECO:0007669"/>
    <property type="project" value="UniProtKB-KW"/>
</dbReference>
<dbReference type="GO" id="GO:0046872">
    <property type="term" value="F:metal ion binding"/>
    <property type="evidence" value="ECO:0007669"/>
    <property type="project" value="UniProtKB-KW"/>
</dbReference>
<evidence type="ECO:0000256" key="7">
    <source>
        <dbReference type="ARBA" id="ARBA00022723"/>
    </source>
</evidence>
<evidence type="ECO:0000256" key="6">
    <source>
        <dbReference type="ARBA" id="ARBA00022643"/>
    </source>
</evidence>
<evidence type="ECO:0000256" key="1">
    <source>
        <dbReference type="ARBA" id="ARBA00001917"/>
    </source>
</evidence>
<name>A0A6G9D3T5_RHOER</name>
<organism evidence="10 11">
    <name type="scientific">Rhodococcus erythropolis</name>
    <name type="common">Arthrobacter picolinophilus</name>
    <dbReference type="NCBI Taxonomy" id="1833"/>
    <lineage>
        <taxon>Bacteria</taxon>
        <taxon>Bacillati</taxon>
        <taxon>Actinomycetota</taxon>
        <taxon>Actinomycetes</taxon>
        <taxon>Mycobacteriales</taxon>
        <taxon>Nocardiaceae</taxon>
        <taxon>Rhodococcus</taxon>
        <taxon>Rhodococcus erythropolis group</taxon>
    </lineage>
</organism>
<dbReference type="SUPFAM" id="SSF140490">
    <property type="entry name" value="Nqo1C-terminal domain-like"/>
    <property type="match status" value="1"/>
</dbReference>
<gene>
    <name evidence="10" type="ORF">G9444_6258</name>
</gene>
<evidence type="ECO:0000313" key="11">
    <source>
        <dbReference type="Proteomes" id="UP000502345"/>
    </source>
</evidence>
<evidence type="ECO:0000256" key="8">
    <source>
        <dbReference type="ARBA" id="ARBA00023004"/>
    </source>
</evidence>
<comment type="similarity">
    <text evidence="3">Belongs to the complex I 51 kDa subunit family.</text>
</comment>
<evidence type="ECO:0000256" key="5">
    <source>
        <dbReference type="ARBA" id="ARBA00022630"/>
    </source>
</evidence>
<evidence type="ECO:0000256" key="3">
    <source>
        <dbReference type="ARBA" id="ARBA00007523"/>
    </source>
</evidence>
<dbReference type="SUPFAM" id="SSF142019">
    <property type="entry name" value="Nqo1 FMN-binding domain-like"/>
    <property type="match status" value="1"/>
</dbReference>
<keyword evidence="4" id="KW-0004">4Fe-4S</keyword>
<dbReference type="InterPro" id="IPR037207">
    <property type="entry name" value="Nuop51_4Fe4S-bd_sf"/>
</dbReference>
<dbReference type="PANTHER" id="PTHR11780:SF10">
    <property type="entry name" value="NADH DEHYDROGENASE [UBIQUINONE] FLAVOPROTEIN 1, MITOCHONDRIAL"/>
    <property type="match status" value="1"/>
</dbReference>
<dbReference type="EMBL" id="CP050124">
    <property type="protein sequence ID" value="QIP43501.1"/>
    <property type="molecule type" value="Genomic_DNA"/>
</dbReference>
<dbReference type="InterPro" id="IPR019575">
    <property type="entry name" value="Nuop51_4Fe4S-bd"/>
</dbReference>
<keyword evidence="6" id="KW-0288">FMN</keyword>
<evidence type="ECO:0000313" key="10">
    <source>
        <dbReference type="EMBL" id="QIP43501.1"/>
    </source>
</evidence>
<dbReference type="Proteomes" id="UP000502345">
    <property type="component" value="Chromosome"/>
</dbReference>